<organism evidence="1">
    <name type="scientific">Rhizophora mucronata</name>
    <name type="common">Asiatic mangrove</name>
    <dbReference type="NCBI Taxonomy" id="61149"/>
    <lineage>
        <taxon>Eukaryota</taxon>
        <taxon>Viridiplantae</taxon>
        <taxon>Streptophyta</taxon>
        <taxon>Embryophyta</taxon>
        <taxon>Tracheophyta</taxon>
        <taxon>Spermatophyta</taxon>
        <taxon>Magnoliopsida</taxon>
        <taxon>eudicotyledons</taxon>
        <taxon>Gunneridae</taxon>
        <taxon>Pentapetalae</taxon>
        <taxon>rosids</taxon>
        <taxon>fabids</taxon>
        <taxon>Malpighiales</taxon>
        <taxon>Rhizophoraceae</taxon>
        <taxon>Rhizophora</taxon>
    </lineage>
</organism>
<dbReference type="AlphaFoldDB" id="A0A2P2N0W4"/>
<accession>A0A2P2N0W4</accession>
<name>A0A2P2N0W4_RHIMU</name>
<proteinExistence type="predicted"/>
<evidence type="ECO:0000313" key="1">
    <source>
        <dbReference type="EMBL" id="MBX36094.1"/>
    </source>
</evidence>
<protein>
    <submittedName>
        <fullName evidence="1">Uncharacterized protein</fullName>
    </submittedName>
</protein>
<reference evidence="1" key="1">
    <citation type="submission" date="2018-02" db="EMBL/GenBank/DDBJ databases">
        <title>Rhizophora mucronata_Transcriptome.</title>
        <authorList>
            <person name="Meera S.P."/>
            <person name="Sreeshan A."/>
            <person name="Augustine A."/>
        </authorList>
    </citation>
    <scope>NUCLEOTIDE SEQUENCE</scope>
    <source>
        <tissue evidence="1">Leaf</tissue>
    </source>
</reference>
<sequence>MMPNKKVLGCPTYNCFYDDRPQYRAVAYDPNSSKFKWHVKT</sequence>
<dbReference type="EMBL" id="GGEC01055610">
    <property type="protein sequence ID" value="MBX36094.1"/>
    <property type="molecule type" value="Transcribed_RNA"/>
</dbReference>